<evidence type="ECO:0000313" key="3">
    <source>
        <dbReference type="EMBL" id="TNC48879.1"/>
    </source>
</evidence>
<feature type="domain" description="HTH marR-type" evidence="1">
    <location>
        <begin position="1"/>
        <end position="163"/>
    </location>
</feature>
<dbReference type="AlphaFoldDB" id="A0A5C4MP57"/>
<dbReference type="InterPro" id="IPR039422">
    <property type="entry name" value="MarR/SlyA-like"/>
</dbReference>
<sequence>MYQPPGSLDDVTTTPTADQSLDAWRAYASAHERLVRHLARETARETGLSDADYCVLEALQEVPGGRLRSRELRLALEWEKSRLSHQTRRMEQRGLLSREACEADGRSAEAVITEEGRQAYARARGVREASLRALVLDSLGPDRVAGLGESAELLGACLARAAAEDPQCRNALAEDD</sequence>
<dbReference type="SMART" id="SM00347">
    <property type="entry name" value="HTH_MARR"/>
    <property type="match status" value="1"/>
</dbReference>
<gene>
    <name evidence="3" type="ORF">FHE65_06685</name>
    <name evidence="2" type="ORF">FHE65_13770</name>
</gene>
<name>A0A5C4MP57_9ACTN</name>
<evidence type="ECO:0000313" key="4">
    <source>
        <dbReference type="Proteomes" id="UP000306740"/>
    </source>
</evidence>
<dbReference type="OrthoDB" id="3526267at2"/>
<dbReference type="Pfam" id="PF12802">
    <property type="entry name" value="MarR_2"/>
    <property type="match status" value="1"/>
</dbReference>
<comment type="caution">
    <text evidence="2">The sequence shown here is derived from an EMBL/GenBank/DDBJ whole genome shotgun (WGS) entry which is preliminary data.</text>
</comment>
<dbReference type="PANTHER" id="PTHR33164">
    <property type="entry name" value="TRANSCRIPTIONAL REGULATOR, MARR FAMILY"/>
    <property type="match status" value="1"/>
</dbReference>
<dbReference type="InterPro" id="IPR036388">
    <property type="entry name" value="WH-like_DNA-bd_sf"/>
</dbReference>
<dbReference type="SUPFAM" id="SSF46785">
    <property type="entry name" value="Winged helix' DNA-binding domain"/>
    <property type="match status" value="1"/>
</dbReference>
<dbReference type="InterPro" id="IPR000835">
    <property type="entry name" value="HTH_MarR-typ"/>
</dbReference>
<dbReference type="PROSITE" id="PS50995">
    <property type="entry name" value="HTH_MARR_2"/>
    <property type="match status" value="1"/>
</dbReference>
<dbReference type="Gene3D" id="1.10.10.10">
    <property type="entry name" value="Winged helix-like DNA-binding domain superfamily/Winged helix DNA-binding domain"/>
    <property type="match status" value="1"/>
</dbReference>
<proteinExistence type="predicted"/>
<evidence type="ECO:0000313" key="2">
    <source>
        <dbReference type="EMBL" id="TNC46143.1"/>
    </source>
</evidence>
<dbReference type="EMBL" id="VDFR01000061">
    <property type="protein sequence ID" value="TNC46143.1"/>
    <property type="molecule type" value="Genomic_DNA"/>
</dbReference>
<evidence type="ECO:0000259" key="1">
    <source>
        <dbReference type="PROSITE" id="PS50995"/>
    </source>
</evidence>
<dbReference type="PANTHER" id="PTHR33164:SF99">
    <property type="entry name" value="MARR FAMILY REGULATORY PROTEIN"/>
    <property type="match status" value="1"/>
</dbReference>
<dbReference type="GO" id="GO:0006950">
    <property type="term" value="P:response to stress"/>
    <property type="evidence" value="ECO:0007669"/>
    <property type="project" value="TreeGrafter"/>
</dbReference>
<accession>A0A5C4MP57</accession>
<dbReference type="EMBL" id="VDFR01000032">
    <property type="protein sequence ID" value="TNC48879.1"/>
    <property type="molecule type" value="Genomic_DNA"/>
</dbReference>
<dbReference type="GO" id="GO:0003700">
    <property type="term" value="F:DNA-binding transcription factor activity"/>
    <property type="evidence" value="ECO:0007669"/>
    <property type="project" value="InterPro"/>
</dbReference>
<dbReference type="Proteomes" id="UP000306740">
    <property type="component" value="Unassembled WGS sequence"/>
</dbReference>
<organism evidence="2 4">
    <name type="scientific">Mumia zhuanghuii</name>
    <dbReference type="NCBI Taxonomy" id="2585211"/>
    <lineage>
        <taxon>Bacteria</taxon>
        <taxon>Bacillati</taxon>
        <taxon>Actinomycetota</taxon>
        <taxon>Actinomycetes</taxon>
        <taxon>Propionibacteriales</taxon>
        <taxon>Nocardioidaceae</taxon>
        <taxon>Mumia</taxon>
    </lineage>
</organism>
<protein>
    <submittedName>
        <fullName evidence="2">MarR family transcriptional regulator</fullName>
    </submittedName>
</protein>
<dbReference type="InterPro" id="IPR036390">
    <property type="entry name" value="WH_DNA-bd_sf"/>
</dbReference>
<reference evidence="2 4" key="1">
    <citation type="submission" date="2019-05" db="EMBL/GenBank/DDBJ databases">
        <title>Mumia sp. nov., isolated from the intestinal contents of plateau pika (Ochotona curzoniae) in the Qinghai-Tibet plateau of China.</title>
        <authorList>
            <person name="Tian Z."/>
        </authorList>
    </citation>
    <scope>NUCLEOTIDE SEQUENCE [LARGE SCALE GENOMIC DNA]</scope>
    <source>
        <strain evidence="4">527</strain>
        <strain evidence="2">Z527</strain>
    </source>
</reference>